<keyword evidence="2" id="KW-0964">Secreted</keyword>
<accession>A0A4Y2FLI1</accession>
<dbReference type="PROSITE" id="PS51162">
    <property type="entry name" value="THYROGLOBULIN_1_2"/>
    <property type="match status" value="1"/>
</dbReference>
<evidence type="ECO:0000256" key="1">
    <source>
        <dbReference type="ARBA" id="ARBA00004613"/>
    </source>
</evidence>
<feature type="domain" description="Thyroglobulin type-1" evidence="6">
    <location>
        <begin position="40"/>
        <end position="156"/>
    </location>
</feature>
<dbReference type="PROSITE" id="PS00484">
    <property type="entry name" value="THYROGLOBULIN_1_1"/>
    <property type="match status" value="1"/>
</dbReference>
<reference evidence="7 8" key="1">
    <citation type="journal article" date="2019" name="Sci. Rep.">
        <title>Orb-weaving spider Araneus ventricosus genome elucidates the spidroin gene catalogue.</title>
        <authorList>
            <person name="Kono N."/>
            <person name="Nakamura H."/>
            <person name="Ohtoshi R."/>
            <person name="Moran D.A.P."/>
            <person name="Shinohara A."/>
            <person name="Yoshida Y."/>
            <person name="Fujiwara M."/>
            <person name="Mori M."/>
            <person name="Tomita M."/>
            <person name="Arakawa K."/>
        </authorList>
    </citation>
    <scope>NUCLEOTIDE SEQUENCE [LARGE SCALE GENOMIC DNA]</scope>
</reference>
<dbReference type="PANTHER" id="PTHR12352:SF3">
    <property type="entry name" value="NIDOGEN-2"/>
    <property type="match status" value="1"/>
</dbReference>
<dbReference type="Proteomes" id="UP000499080">
    <property type="component" value="Unassembled WGS sequence"/>
</dbReference>
<dbReference type="InterPro" id="IPR000716">
    <property type="entry name" value="Thyroglobulin_1"/>
</dbReference>
<keyword evidence="4 5" id="KW-1015">Disulfide bond</keyword>
<dbReference type="AlphaFoldDB" id="A0A4Y2FLI1"/>
<evidence type="ECO:0000256" key="5">
    <source>
        <dbReference type="PROSITE-ProRule" id="PRU00500"/>
    </source>
</evidence>
<dbReference type="Gene3D" id="4.10.800.10">
    <property type="entry name" value="Thyroglobulin type-1"/>
    <property type="match status" value="2"/>
</dbReference>
<comment type="caution">
    <text evidence="7">The sequence shown here is derived from an EMBL/GenBank/DDBJ whole genome shotgun (WGS) entry which is preliminary data.</text>
</comment>
<dbReference type="PANTHER" id="PTHR12352">
    <property type="entry name" value="SECRETED MODULAR CALCIUM-BINDING PROTEIN"/>
    <property type="match status" value="1"/>
</dbReference>
<evidence type="ECO:0000256" key="4">
    <source>
        <dbReference type="ARBA" id="ARBA00023157"/>
    </source>
</evidence>
<organism evidence="7 8">
    <name type="scientific">Araneus ventricosus</name>
    <name type="common">Orbweaver spider</name>
    <name type="synonym">Epeira ventricosa</name>
    <dbReference type="NCBI Taxonomy" id="182803"/>
    <lineage>
        <taxon>Eukaryota</taxon>
        <taxon>Metazoa</taxon>
        <taxon>Ecdysozoa</taxon>
        <taxon>Arthropoda</taxon>
        <taxon>Chelicerata</taxon>
        <taxon>Arachnida</taxon>
        <taxon>Araneae</taxon>
        <taxon>Araneomorphae</taxon>
        <taxon>Entelegynae</taxon>
        <taxon>Araneoidea</taxon>
        <taxon>Araneidae</taxon>
        <taxon>Araneus</taxon>
    </lineage>
</organism>
<dbReference type="Pfam" id="PF00086">
    <property type="entry name" value="Thyroglobulin_1"/>
    <property type="match status" value="2"/>
</dbReference>
<evidence type="ECO:0000256" key="3">
    <source>
        <dbReference type="ARBA" id="ARBA00022737"/>
    </source>
</evidence>
<evidence type="ECO:0000313" key="8">
    <source>
        <dbReference type="Proteomes" id="UP000499080"/>
    </source>
</evidence>
<dbReference type="SUPFAM" id="SSF57610">
    <property type="entry name" value="Thyroglobulin type-1 domain"/>
    <property type="match status" value="2"/>
</dbReference>
<dbReference type="OrthoDB" id="6417826at2759"/>
<keyword evidence="3" id="KW-0677">Repeat</keyword>
<dbReference type="GO" id="GO:0005615">
    <property type="term" value="C:extracellular space"/>
    <property type="evidence" value="ECO:0007669"/>
    <property type="project" value="TreeGrafter"/>
</dbReference>
<name>A0A4Y2FLI1_ARAVE</name>
<gene>
    <name evidence="7" type="ORF">AVEN_21108_1</name>
</gene>
<comment type="subcellular location">
    <subcellularLocation>
        <location evidence="1">Secreted</location>
    </subcellularLocation>
</comment>
<comment type="caution">
    <text evidence="5">Lacks conserved residue(s) required for the propagation of feature annotation.</text>
</comment>
<dbReference type="CDD" id="cd00191">
    <property type="entry name" value="TY"/>
    <property type="match status" value="2"/>
</dbReference>
<feature type="disulfide bond" evidence="5">
    <location>
        <begin position="134"/>
        <end position="141"/>
    </location>
</feature>
<dbReference type="SMART" id="SM00211">
    <property type="entry name" value="TY"/>
    <property type="match status" value="2"/>
</dbReference>
<dbReference type="InterPro" id="IPR051950">
    <property type="entry name" value="Dev_reg/Prot_inhib"/>
</dbReference>
<evidence type="ECO:0000313" key="7">
    <source>
        <dbReference type="EMBL" id="GBM41378.1"/>
    </source>
</evidence>
<sequence>MTQVCVASGLLVQIYQSKGMKFLLCLLVATTLCVAAALAKSECEKQRKAALKAKEKWIPECTESGEFKPLQCKEDGSECMCVRPDGTHIKEFSSKIKSCGCHAHLDRVHAKSGRMVGVYKPQCEEDGTYKRTQCNGSIGSCWCVDEKGQKTNKTDC</sequence>
<evidence type="ECO:0000259" key="6">
    <source>
        <dbReference type="PROSITE" id="PS51162"/>
    </source>
</evidence>
<evidence type="ECO:0000256" key="2">
    <source>
        <dbReference type="ARBA" id="ARBA00022525"/>
    </source>
</evidence>
<dbReference type="InterPro" id="IPR036857">
    <property type="entry name" value="Thyroglobulin_1_sf"/>
</dbReference>
<keyword evidence="8" id="KW-1185">Reference proteome</keyword>
<proteinExistence type="predicted"/>
<dbReference type="EMBL" id="BGPR01000960">
    <property type="protein sequence ID" value="GBM41378.1"/>
    <property type="molecule type" value="Genomic_DNA"/>
</dbReference>
<protein>
    <recommendedName>
        <fullName evidence="6">Thyroglobulin type-1 domain-containing protein</fullName>
    </recommendedName>
</protein>